<keyword evidence="1" id="KW-0472">Membrane</keyword>
<protein>
    <submittedName>
        <fullName evidence="3">G_PROTEIN_RECEP_F1_2 domain-containing protein</fullName>
    </submittedName>
</protein>
<dbReference type="InterPro" id="IPR019425">
    <property type="entry name" value="7TM_GPCR_serpentine_rcpt_Srt"/>
</dbReference>
<dbReference type="WBParaSite" id="GPLIN_001162500">
    <property type="protein sequence ID" value="GPLIN_001162500"/>
    <property type="gene ID" value="GPLIN_001162500"/>
</dbReference>
<accession>A0A183CFH0</accession>
<feature type="transmembrane region" description="Helical" evidence="1">
    <location>
        <begin position="27"/>
        <end position="45"/>
    </location>
</feature>
<evidence type="ECO:0000313" key="3">
    <source>
        <dbReference type="WBParaSite" id="GPLIN_001162500"/>
    </source>
</evidence>
<sequence>MFVFIILYVPCLYSIWKHLRDNSCYKLLFYIGITDLAILWIIGFFSGWLNLRGAVFCSYPTTIYFVGILAFNRCVDIISPNLSRVLFSGRRTSLWIIACSMYALYWALFIQPGVYSSLHFGWFFNPFIGYRNVDIYKVR</sequence>
<dbReference type="Proteomes" id="UP000050741">
    <property type="component" value="Unassembled WGS sequence"/>
</dbReference>
<keyword evidence="2" id="KW-1185">Reference proteome</keyword>
<dbReference type="PANTHER" id="PTHR23021:SF11">
    <property type="entry name" value="SERPENTINE RECEPTOR, CLASS T"/>
    <property type="match status" value="1"/>
</dbReference>
<keyword evidence="1" id="KW-1133">Transmembrane helix</keyword>
<organism evidence="2 3">
    <name type="scientific">Globodera pallida</name>
    <name type="common">Potato cyst nematode worm</name>
    <name type="synonym">Heterodera pallida</name>
    <dbReference type="NCBI Taxonomy" id="36090"/>
    <lineage>
        <taxon>Eukaryota</taxon>
        <taxon>Metazoa</taxon>
        <taxon>Ecdysozoa</taxon>
        <taxon>Nematoda</taxon>
        <taxon>Chromadorea</taxon>
        <taxon>Rhabditida</taxon>
        <taxon>Tylenchina</taxon>
        <taxon>Tylenchomorpha</taxon>
        <taxon>Tylenchoidea</taxon>
        <taxon>Heteroderidae</taxon>
        <taxon>Heteroderinae</taxon>
        <taxon>Globodera</taxon>
    </lineage>
</organism>
<name>A0A183CFH0_GLOPA</name>
<dbReference type="Pfam" id="PF10321">
    <property type="entry name" value="7TM_GPCR_Srt"/>
    <property type="match status" value="1"/>
</dbReference>
<feature type="transmembrane region" description="Helical" evidence="1">
    <location>
        <begin position="92"/>
        <end position="110"/>
    </location>
</feature>
<dbReference type="AlphaFoldDB" id="A0A183CFH0"/>
<feature type="transmembrane region" description="Helical" evidence="1">
    <location>
        <begin position="51"/>
        <end position="71"/>
    </location>
</feature>
<proteinExistence type="predicted"/>
<keyword evidence="1" id="KW-0812">Transmembrane</keyword>
<evidence type="ECO:0000313" key="2">
    <source>
        <dbReference type="Proteomes" id="UP000050741"/>
    </source>
</evidence>
<evidence type="ECO:0000256" key="1">
    <source>
        <dbReference type="SAM" id="Phobius"/>
    </source>
</evidence>
<dbReference type="SUPFAM" id="SSF81321">
    <property type="entry name" value="Family A G protein-coupled receptor-like"/>
    <property type="match status" value="1"/>
</dbReference>
<reference evidence="2" key="1">
    <citation type="submission" date="2014-05" db="EMBL/GenBank/DDBJ databases">
        <title>The genome and life-stage specific transcriptomes of Globodera pallida elucidate key aspects of plant parasitism by a cyst nematode.</title>
        <authorList>
            <person name="Cotton J.A."/>
            <person name="Lilley C.J."/>
            <person name="Jones L.M."/>
            <person name="Kikuchi T."/>
            <person name="Reid A.J."/>
            <person name="Thorpe P."/>
            <person name="Tsai I.J."/>
            <person name="Beasley H."/>
            <person name="Blok V."/>
            <person name="Cock P.J.A."/>
            <person name="Van den Akker S.E."/>
            <person name="Holroyd N."/>
            <person name="Hunt M."/>
            <person name="Mantelin S."/>
            <person name="Naghra H."/>
            <person name="Pain A."/>
            <person name="Palomares-Rius J.E."/>
            <person name="Zarowiecki M."/>
            <person name="Berriman M."/>
            <person name="Jones J.T."/>
            <person name="Urwin P.E."/>
        </authorList>
    </citation>
    <scope>NUCLEOTIDE SEQUENCE [LARGE SCALE GENOMIC DNA]</scope>
    <source>
        <strain evidence="2">Lindley</strain>
    </source>
</reference>
<reference evidence="3" key="2">
    <citation type="submission" date="2016-06" db="UniProtKB">
        <authorList>
            <consortium name="WormBaseParasite"/>
        </authorList>
    </citation>
    <scope>IDENTIFICATION</scope>
</reference>
<dbReference type="PANTHER" id="PTHR23021">
    <property type="entry name" value="SERPENTINE RECEPTOR, CLASS T"/>
    <property type="match status" value="1"/>
</dbReference>